<evidence type="ECO:0000313" key="1">
    <source>
        <dbReference type="EMBL" id="AFM54627.1"/>
    </source>
</evidence>
<name>I6S282_9CAUD</name>
<keyword evidence="2" id="KW-1185">Reference proteome</keyword>
<gene>
    <name evidence="1" type="ORF">P12053L_22</name>
</gene>
<proteinExistence type="predicted"/>
<dbReference type="Proteomes" id="UP000002825">
    <property type="component" value="Segment"/>
</dbReference>
<reference evidence="1 2" key="1">
    <citation type="journal article" date="2012" name="J. Virol.">
        <title>Complete Genome Sequence of Celeribacter Bacteriophage P12053L.</title>
        <authorList>
            <person name="Kang I."/>
            <person name="Jang H."/>
            <person name="Oh H.M."/>
            <person name="Cho J.C."/>
        </authorList>
    </citation>
    <scope>NUCLEOTIDE SEQUENCE [LARGE SCALE GENOMIC DNA]</scope>
</reference>
<dbReference type="GeneID" id="13405886"/>
<accession>I6S282</accession>
<sequence>MAKASLVDYNIMGHTYMTEGQYYWELVDSAESLKEAKKILKEIEADNDIGQYLDFRIQEVVTTVVG</sequence>
<dbReference type="EMBL" id="JQ809650">
    <property type="protein sequence ID" value="AFM54627.1"/>
    <property type="molecule type" value="Genomic_DNA"/>
</dbReference>
<protein>
    <submittedName>
        <fullName evidence="1">Uncharacterized protein</fullName>
    </submittedName>
</protein>
<organism evidence="1 2">
    <name type="scientific">Celeribacter phage P12053L</name>
    <dbReference type="NCBI Taxonomy" id="1197951"/>
    <lineage>
        <taxon>Viruses</taxon>
        <taxon>Duplodnaviria</taxon>
        <taxon>Heunggongvirae</taxon>
        <taxon>Uroviricota</taxon>
        <taxon>Caudoviricetes</taxon>
        <taxon>Zobellviridae</taxon>
        <taxon>Cobavirinae</taxon>
        <taxon>Siovirus</taxon>
        <taxon>Siovirus coreense</taxon>
    </lineage>
</organism>
<dbReference type="RefSeq" id="YP_006560907.1">
    <property type="nucleotide sequence ID" value="NC_018280.1"/>
</dbReference>
<dbReference type="KEGG" id="vg:13405886"/>
<evidence type="ECO:0000313" key="2">
    <source>
        <dbReference type="Proteomes" id="UP000002825"/>
    </source>
</evidence>